<gene>
    <name evidence="10" type="primary">rnfD</name>
    <name evidence="11" type="ORF">SAMN05444515_11324</name>
</gene>
<comment type="subcellular location">
    <subcellularLocation>
        <location evidence="10">Cell inner membrane</location>
        <topology evidence="10">Multi-pass membrane protein</topology>
    </subcellularLocation>
</comment>
<keyword evidence="3 10" id="KW-0285">Flavoprotein</keyword>
<accession>A0A1H7P2V3</accession>
<evidence type="ECO:0000313" key="12">
    <source>
        <dbReference type="Proteomes" id="UP000199256"/>
    </source>
</evidence>
<dbReference type="GO" id="GO:0005886">
    <property type="term" value="C:plasma membrane"/>
    <property type="evidence" value="ECO:0007669"/>
    <property type="project" value="UniProtKB-SubCell"/>
</dbReference>
<evidence type="ECO:0000256" key="10">
    <source>
        <dbReference type="HAMAP-Rule" id="MF_00462"/>
    </source>
</evidence>
<evidence type="ECO:0000256" key="4">
    <source>
        <dbReference type="ARBA" id="ARBA00022643"/>
    </source>
</evidence>
<comment type="caution">
    <text evidence="10">Lacks conserved residue(s) required for the propagation of feature annotation.</text>
</comment>
<keyword evidence="5 10" id="KW-0812">Transmembrane</keyword>
<evidence type="ECO:0000256" key="5">
    <source>
        <dbReference type="ARBA" id="ARBA00022692"/>
    </source>
</evidence>
<dbReference type="GO" id="GO:0022900">
    <property type="term" value="P:electron transport chain"/>
    <property type="evidence" value="ECO:0007669"/>
    <property type="project" value="UniProtKB-UniRule"/>
</dbReference>
<comment type="cofactor">
    <cofactor evidence="10">
        <name>FMN</name>
        <dbReference type="ChEBI" id="CHEBI:58210"/>
    </cofactor>
</comment>
<evidence type="ECO:0000256" key="1">
    <source>
        <dbReference type="ARBA" id="ARBA00022448"/>
    </source>
</evidence>
<keyword evidence="6 10" id="KW-1278">Translocase</keyword>
<name>A0A1H7P2V3_9GAMM</name>
<keyword evidence="7 10" id="KW-0249">Electron transport</keyword>
<dbReference type="HAMAP" id="MF_00462">
    <property type="entry name" value="RsxD_RnfD"/>
    <property type="match status" value="1"/>
</dbReference>
<evidence type="ECO:0000256" key="6">
    <source>
        <dbReference type="ARBA" id="ARBA00022967"/>
    </source>
</evidence>
<dbReference type="PANTHER" id="PTHR30578:SF0">
    <property type="entry name" value="ION-TRANSLOCATING OXIDOREDUCTASE COMPLEX SUBUNIT D"/>
    <property type="match status" value="1"/>
</dbReference>
<keyword evidence="10" id="KW-0997">Cell inner membrane</keyword>
<dbReference type="RefSeq" id="WP_090254440.1">
    <property type="nucleotide sequence ID" value="NZ_FOAA01000013.1"/>
</dbReference>
<feature type="transmembrane region" description="Helical" evidence="10">
    <location>
        <begin position="71"/>
        <end position="89"/>
    </location>
</feature>
<evidence type="ECO:0000256" key="8">
    <source>
        <dbReference type="ARBA" id="ARBA00022989"/>
    </source>
</evidence>
<keyword evidence="8 10" id="KW-1133">Transmembrane helix</keyword>
<evidence type="ECO:0000256" key="9">
    <source>
        <dbReference type="ARBA" id="ARBA00023136"/>
    </source>
</evidence>
<keyword evidence="10" id="KW-1003">Cell membrane</keyword>
<dbReference type="InterPro" id="IPR004338">
    <property type="entry name" value="NqrB/RnfD"/>
</dbReference>
<evidence type="ECO:0000256" key="2">
    <source>
        <dbReference type="ARBA" id="ARBA00022553"/>
    </source>
</evidence>
<comment type="function">
    <text evidence="10">Part of a membrane-bound complex that couples electron transfer with translocation of ions across the membrane.</text>
</comment>
<dbReference type="NCBIfam" id="TIGR01946">
    <property type="entry name" value="rnfD"/>
    <property type="match status" value="1"/>
</dbReference>
<keyword evidence="2 10" id="KW-0597">Phosphoprotein</keyword>
<dbReference type="STRING" id="1396821.SAMN05444515_11324"/>
<dbReference type="NCBIfam" id="NF002011">
    <property type="entry name" value="PRK00816.1"/>
    <property type="match status" value="1"/>
</dbReference>
<dbReference type="AlphaFoldDB" id="A0A1H7P2V3"/>
<reference evidence="12" key="1">
    <citation type="submission" date="2016-10" db="EMBL/GenBank/DDBJ databases">
        <authorList>
            <person name="Varghese N."/>
            <person name="Submissions S."/>
        </authorList>
    </citation>
    <scope>NUCLEOTIDE SEQUENCE [LARGE SCALE GENOMIC DNA]</scope>
    <source>
        <strain evidence="12">DSM 241</strain>
    </source>
</reference>
<dbReference type="Pfam" id="PF03116">
    <property type="entry name" value="NQR2_RnfD_RnfE"/>
    <property type="match status" value="1"/>
</dbReference>
<feature type="transmembrane region" description="Helical" evidence="10">
    <location>
        <begin position="260"/>
        <end position="279"/>
    </location>
</feature>
<sequence>MRFKTFTSPHMSPARSVNRVMRQVLYALVPGTVAIAWFFGWGVLVNVLLAVTVALAAETLMLMARRRPVKPFVTDLSAVVCGWLFALAVPPLTPWWITLIGVGFAIVVAKHLYGGLGYNPFNPAMVGYVAMVISFPREMTLWLPPETLAEMAFNLPQTLQVIFLGQLPAGLTWDMITGATPLDRIQTELAMDRSLSEIQASPFFGAVAGRGWEWVNLIFLLGGLWLIQRRVITWHAPVAMLGSLALISGLFWLINPEVYASPLFHLFSGAAILGAFFIATDPVSGSTTPMGRLVFGAGVGLLAYVIRAWGSYADGVAFAILLMNMMAPTIDHYTQPRVFGKTPARKEG</sequence>
<evidence type="ECO:0000256" key="3">
    <source>
        <dbReference type="ARBA" id="ARBA00022630"/>
    </source>
</evidence>
<proteinExistence type="inferred from homology"/>
<protein>
    <recommendedName>
        <fullName evidence="10">Ion-translocating oxidoreductase complex subunit D</fullName>
        <ecNumber evidence="10">7.-.-.-</ecNumber>
    </recommendedName>
    <alternativeName>
        <fullName evidence="10">Rnf electron transport complex subunit D</fullName>
    </alternativeName>
</protein>
<dbReference type="InterPro" id="IPR011303">
    <property type="entry name" value="RnfD_bac"/>
</dbReference>
<dbReference type="OrthoDB" id="9776359at2"/>
<evidence type="ECO:0000313" key="11">
    <source>
        <dbReference type="EMBL" id="SEL29784.1"/>
    </source>
</evidence>
<dbReference type="EC" id="7.-.-.-" evidence="10"/>
<dbReference type="EMBL" id="FOAA01000013">
    <property type="protein sequence ID" value="SEL29784.1"/>
    <property type="molecule type" value="Genomic_DNA"/>
</dbReference>
<feature type="modified residue" description="FMN phosphoryl threonine" evidence="10">
    <location>
        <position position="180"/>
    </location>
</feature>
<keyword evidence="1 10" id="KW-0813">Transport</keyword>
<comment type="subunit">
    <text evidence="10">The complex is composed of six subunits: RnfA, RnfB, RnfC, RnfD, RnfE and RnfG.</text>
</comment>
<dbReference type="GO" id="GO:0055085">
    <property type="term" value="P:transmembrane transport"/>
    <property type="evidence" value="ECO:0007669"/>
    <property type="project" value="InterPro"/>
</dbReference>
<organism evidence="11 12">
    <name type="scientific">Ectothiorhodospira marina</name>
    <dbReference type="NCBI Taxonomy" id="1396821"/>
    <lineage>
        <taxon>Bacteria</taxon>
        <taxon>Pseudomonadati</taxon>
        <taxon>Pseudomonadota</taxon>
        <taxon>Gammaproteobacteria</taxon>
        <taxon>Chromatiales</taxon>
        <taxon>Ectothiorhodospiraceae</taxon>
        <taxon>Ectothiorhodospira</taxon>
    </lineage>
</organism>
<dbReference type="Proteomes" id="UP000199256">
    <property type="component" value="Unassembled WGS sequence"/>
</dbReference>
<feature type="transmembrane region" description="Helical" evidence="10">
    <location>
        <begin position="234"/>
        <end position="254"/>
    </location>
</feature>
<comment type="similarity">
    <text evidence="10">Belongs to the NqrB/RnfD family.</text>
</comment>
<evidence type="ECO:0000256" key="7">
    <source>
        <dbReference type="ARBA" id="ARBA00022982"/>
    </source>
</evidence>
<keyword evidence="9 10" id="KW-0472">Membrane</keyword>
<dbReference type="PANTHER" id="PTHR30578">
    <property type="entry name" value="ELECTRON TRANSPORT COMPLEX PROTEIN RNFD"/>
    <property type="match status" value="1"/>
</dbReference>
<keyword evidence="4 10" id="KW-0288">FMN</keyword>
<keyword evidence="12" id="KW-1185">Reference proteome</keyword>